<feature type="compositionally biased region" description="Pro residues" evidence="1">
    <location>
        <begin position="200"/>
        <end position="211"/>
    </location>
</feature>
<dbReference type="CDD" id="cd02440">
    <property type="entry name" value="AdoMet_MTases"/>
    <property type="match status" value="1"/>
</dbReference>
<protein>
    <submittedName>
        <fullName evidence="3">Methyltransferase type 12</fullName>
    </submittedName>
</protein>
<keyword evidence="4" id="KW-1185">Reference proteome</keyword>
<dbReference type="Proteomes" id="UP000016569">
    <property type="component" value="Unassembled WGS sequence"/>
</dbReference>
<evidence type="ECO:0000256" key="1">
    <source>
        <dbReference type="SAM" id="MobiDB-lite"/>
    </source>
</evidence>
<proteinExistence type="predicted"/>
<dbReference type="InterPro" id="IPR029063">
    <property type="entry name" value="SAM-dependent_MTases_sf"/>
</dbReference>
<dbReference type="InterPro" id="IPR041698">
    <property type="entry name" value="Methyltransf_25"/>
</dbReference>
<keyword evidence="3" id="KW-0808">Transferase</keyword>
<sequence length="219" mass="22979">MAVNFNHIAYEALEVCNAVSWDAVREAVAAAGLKPGALALDLGAGNATVAIGLARDFGLKVRAVERDPVMAALASRRIAASGQGERVELLVRDSSEVLDHAPLPDLITVLGATDAAAPGLRDPVAVFARLKNAVAPGGRLLWGEPFWKAEPSAPLRQIVEMTNSYQTDAGCVRPPNRPDGASSMSGTAPMRNGAPTSTPWTPPSAPGPPPTPRRRRRRA</sequence>
<gene>
    <name evidence="3" type="ORF">MBEBAB_0843</name>
</gene>
<dbReference type="Gene3D" id="3.40.50.150">
    <property type="entry name" value="Vaccinia Virus protein VP39"/>
    <property type="match status" value="1"/>
</dbReference>
<dbReference type="RefSeq" id="WP_021696689.1">
    <property type="nucleotide sequence ID" value="NZ_BATC01000009.1"/>
</dbReference>
<dbReference type="Pfam" id="PF13649">
    <property type="entry name" value="Methyltransf_25"/>
    <property type="match status" value="1"/>
</dbReference>
<feature type="region of interest" description="Disordered" evidence="1">
    <location>
        <begin position="166"/>
        <end position="219"/>
    </location>
</feature>
<dbReference type="OrthoDB" id="7204556at2"/>
<name>A0A8E0KID7_9CAUL</name>
<organism evidence="3 4">
    <name type="scientific">Brevundimonas abyssalis TAR-001</name>
    <dbReference type="NCBI Taxonomy" id="1391729"/>
    <lineage>
        <taxon>Bacteria</taxon>
        <taxon>Pseudomonadati</taxon>
        <taxon>Pseudomonadota</taxon>
        <taxon>Alphaproteobacteria</taxon>
        <taxon>Caulobacterales</taxon>
        <taxon>Caulobacteraceae</taxon>
        <taxon>Brevundimonas</taxon>
    </lineage>
</organism>
<evidence type="ECO:0000259" key="2">
    <source>
        <dbReference type="Pfam" id="PF13649"/>
    </source>
</evidence>
<accession>A0A8E0KID7</accession>
<evidence type="ECO:0000313" key="3">
    <source>
        <dbReference type="EMBL" id="GAD58593.1"/>
    </source>
</evidence>
<dbReference type="EMBL" id="BATC01000009">
    <property type="protein sequence ID" value="GAD58593.1"/>
    <property type="molecule type" value="Genomic_DNA"/>
</dbReference>
<evidence type="ECO:0000313" key="4">
    <source>
        <dbReference type="Proteomes" id="UP000016569"/>
    </source>
</evidence>
<dbReference type="GO" id="GO:0032259">
    <property type="term" value="P:methylation"/>
    <property type="evidence" value="ECO:0007669"/>
    <property type="project" value="UniProtKB-KW"/>
</dbReference>
<dbReference type="SUPFAM" id="SSF53335">
    <property type="entry name" value="S-adenosyl-L-methionine-dependent methyltransferases"/>
    <property type="match status" value="1"/>
</dbReference>
<dbReference type="AlphaFoldDB" id="A0A8E0KID7"/>
<comment type="caution">
    <text evidence="3">The sequence shown here is derived from an EMBL/GenBank/DDBJ whole genome shotgun (WGS) entry which is preliminary data.</text>
</comment>
<dbReference type="GO" id="GO:0008168">
    <property type="term" value="F:methyltransferase activity"/>
    <property type="evidence" value="ECO:0007669"/>
    <property type="project" value="UniProtKB-KW"/>
</dbReference>
<keyword evidence="3" id="KW-0489">Methyltransferase</keyword>
<feature type="domain" description="Methyltransferase" evidence="2">
    <location>
        <begin position="40"/>
        <end position="138"/>
    </location>
</feature>
<reference evidence="4" key="1">
    <citation type="journal article" date="2013" name="Genome Announc.">
        <title>Draft Genome Sequence of the Dimorphic Prosthecate Bacterium Brevundimonas abyssalis TAR-001T.</title>
        <authorList>
            <person name="Tsubouchi T."/>
            <person name="Nishi S."/>
            <person name="Usui K."/>
            <person name="Shimane Y."/>
            <person name="Takaki Y."/>
            <person name="Maruyama T."/>
            <person name="Hatada Y."/>
        </authorList>
    </citation>
    <scope>NUCLEOTIDE SEQUENCE [LARGE SCALE GENOMIC DNA]</scope>
    <source>
        <strain evidence="4">TAR-001</strain>
    </source>
</reference>